<sequence length="206" mass="21788">MAITFPRELPTGIGFRPARFMLEDSVAASPSTGLMNYTETTDPVWRIDFTSVPLTDAGLAVLDAWWKSLRGGLRAALVTQNVTCRPLAHSKLESATPAQDTGVLDSITNGNVLAVSGVSPDLVLGVGDLIGLEKAGKRSLGRVTDVSGSGTGRTVAVEPPPRGYTDAGSLVRFERPMLVMRAVPKSWSVAGDFNPVASFSFVESPQ</sequence>
<dbReference type="RefSeq" id="WP_035026275.1">
    <property type="nucleotide sequence ID" value="NZ_KK073886.1"/>
</dbReference>
<dbReference type="HOGENOM" id="CLU_1329688_0_0_5"/>
<dbReference type="PATRIC" id="fig|69279.3.peg.2097"/>
<proteinExistence type="predicted"/>
<comment type="caution">
    <text evidence="1">The sequence shown here is derived from an EMBL/GenBank/DDBJ whole genome shotgun (WGS) entry which is preliminary data.</text>
</comment>
<reference evidence="1 2" key="1">
    <citation type="submission" date="2014-02" db="EMBL/GenBank/DDBJ databases">
        <title>Aquamicrobium defluvii Genome sequencing.</title>
        <authorList>
            <person name="Wang X."/>
        </authorList>
    </citation>
    <scope>NUCLEOTIDE SEQUENCE [LARGE SCALE GENOMIC DNA]</scope>
    <source>
        <strain evidence="1 2">W13Z1</strain>
    </source>
</reference>
<protein>
    <submittedName>
        <fullName evidence="1">Uncharacterized protein</fullName>
    </submittedName>
</protein>
<dbReference type="Proteomes" id="UP000019849">
    <property type="component" value="Unassembled WGS sequence"/>
</dbReference>
<dbReference type="EMBL" id="JENY01000012">
    <property type="protein sequence ID" value="EXL08609.1"/>
    <property type="molecule type" value="Genomic_DNA"/>
</dbReference>
<dbReference type="AlphaFoldDB" id="A0A011TAF9"/>
<organism evidence="1 2">
    <name type="scientific">Aquamicrobium defluvii</name>
    <dbReference type="NCBI Taxonomy" id="69279"/>
    <lineage>
        <taxon>Bacteria</taxon>
        <taxon>Pseudomonadati</taxon>
        <taxon>Pseudomonadota</taxon>
        <taxon>Alphaproteobacteria</taxon>
        <taxon>Hyphomicrobiales</taxon>
        <taxon>Phyllobacteriaceae</taxon>
        <taxon>Aquamicrobium</taxon>
    </lineage>
</organism>
<evidence type="ECO:0000313" key="1">
    <source>
        <dbReference type="EMBL" id="EXL08609.1"/>
    </source>
</evidence>
<name>A0A011TAF9_9HYPH</name>
<dbReference type="STRING" id="69279.BG36_03470"/>
<evidence type="ECO:0000313" key="2">
    <source>
        <dbReference type="Proteomes" id="UP000019849"/>
    </source>
</evidence>
<accession>A0A011TAF9</accession>
<gene>
    <name evidence="1" type="ORF">BG36_03470</name>
</gene>